<evidence type="ECO:0000256" key="14">
    <source>
        <dbReference type="PROSITE-ProRule" id="PRU00421"/>
    </source>
</evidence>
<evidence type="ECO:0000256" key="11">
    <source>
        <dbReference type="ARBA" id="ARBA00044053"/>
    </source>
</evidence>
<dbReference type="InterPro" id="IPR013013">
    <property type="entry name" value="PTS_EIIC_1"/>
</dbReference>
<evidence type="ECO:0000313" key="19">
    <source>
        <dbReference type="Proteomes" id="UP000596929"/>
    </source>
</evidence>
<dbReference type="InterPro" id="IPR018113">
    <property type="entry name" value="PTrfase_EIIB_Cys"/>
</dbReference>
<proteinExistence type="predicted"/>
<keyword evidence="19" id="KW-1185">Reference proteome</keyword>
<dbReference type="Pfam" id="PF02378">
    <property type="entry name" value="PTS_EIIC"/>
    <property type="match status" value="1"/>
</dbReference>
<evidence type="ECO:0000256" key="7">
    <source>
        <dbReference type="ARBA" id="ARBA00022692"/>
    </source>
</evidence>
<evidence type="ECO:0000256" key="8">
    <source>
        <dbReference type="ARBA" id="ARBA00022777"/>
    </source>
</evidence>
<comment type="subcellular location">
    <subcellularLocation>
        <location evidence="1">Cell membrane</location>
        <topology evidence="1">Multi-pass membrane protein</topology>
    </subcellularLocation>
</comment>
<dbReference type="Gene3D" id="3.30.1360.60">
    <property type="entry name" value="Glucose permease domain IIB"/>
    <property type="match status" value="1"/>
</dbReference>
<feature type="domain" description="PTS EIIC type-1" evidence="17">
    <location>
        <begin position="122"/>
        <end position="480"/>
    </location>
</feature>
<dbReference type="InterPro" id="IPR003352">
    <property type="entry name" value="PTS_EIIC"/>
</dbReference>
<keyword evidence="10 15" id="KW-0472">Membrane</keyword>
<keyword evidence="4" id="KW-0762">Sugar transport</keyword>
<keyword evidence="9 15" id="KW-1133">Transmembrane helix</keyword>
<keyword evidence="3" id="KW-1003">Cell membrane</keyword>
<dbReference type="InterPro" id="IPR036878">
    <property type="entry name" value="Glu_permease_IIB"/>
</dbReference>
<dbReference type="EMBL" id="JACOOO010000004">
    <property type="protein sequence ID" value="MBC5628130.1"/>
    <property type="molecule type" value="Genomic_DNA"/>
</dbReference>
<dbReference type="PROSITE" id="PS51103">
    <property type="entry name" value="PTS_EIIC_TYPE_1"/>
    <property type="match status" value="1"/>
</dbReference>
<feature type="transmembrane region" description="Helical" evidence="15">
    <location>
        <begin position="446"/>
        <end position="467"/>
    </location>
</feature>
<keyword evidence="8" id="KW-0418">Kinase</keyword>
<dbReference type="PROSITE" id="PS51098">
    <property type="entry name" value="PTS_EIIB_TYPE_1"/>
    <property type="match status" value="1"/>
</dbReference>
<feature type="transmembrane region" description="Helical" evidence="15">
    <location>
        <begin position="154"/>
        <end position="178"/>
    </location>
</feature>
<reference evidence="18 19" key="1">
    <citation type="submission" date="2020-08" db="EMBL/GenBank/DDBJ databases">
        <title>Genome public.</title>
        <authorList>
            <person name="Liu C."/>
            <person name="Sun Q."/>
        </authorList>
    </citation>
    <scope>NUCLEOTIDE SEQUENCE [LARGE SCALE GENOMIC DNA]</scope>
    <source>
        <strain evidence="18 19">NSJ-6</strain>
    </source>
</reference>
<dbReference type="PROSITE" id="PS01035">
    <property type="entry name" value="PTS_EIIB_TYPE_1_CYS"/>
    <property type="match status" value="1"/>
</dbReference>
<organism evidence="18 19">
    <name type="scientific">Clostridium hominis</name>
    <dbReference type="NCBI Taxonomy" id="2763036"/>
    <lineage>
        <taxon>Bacteria</taxon>
        <taxon>Bacillati</taxon>
        <taxon>Bacillota</taxon>
        <taxon>Clostridia</taxon>
        <taxon>Eubacteriales</taxon>
        <taxon>Clostridiaceae</taxon>
        <taxon>Clostridium</taxon>
    </lineage>
</organism>
<keyword evidence="7 15" id="KW-0812">Transmembrane</keyword>
<dbReference type="PANTHER" id="PTHR30175:SF4">
    <property type="entry name" value="PTS SYSTEM TREHALOSE-SPECIFIC EIIBC COMPONENT"/>
    <property type="match status" value="1"/>
</dbReference>
<dbReference type="NCBIfam" id="TIGR01996">
    <property type="entry name" value="PTS-II-BC-sucr"/>
    <property type="match status" value="1"/>
</dbReference>
<feature type="transmembrane region" description="Helical" evidence="15">
    <location>
        <begin position="405"/>
        <end position="426"/>
    </location>
</feature>
<evidence type="ECO:0000256" key="12">
    <source>
        <dbReference type="ARBA" id="ARBA00045139"/>
    </source>
</evidence>
<gene>
    <name evidence="18" type="ORF">H8S20_04395</name>
</gene>
<dbReference type="RefSeq" id="WP_186859377.1">
    <property type="nucleotide sequence ID" value="NZ_JACOOO010000004.1"/>
</dbReference>
<evidence type="ECO:0000256" key="15">
    <source>
        <dbReference type="SAM" id="Phobius"/>
    </source>
</evidence>
<evidence type="ECO:0000313" key="18">
    <source>
        <dbReference type="EMBL" id="MBC5628130.1"/>
    </source>
</evidence>
<keyword evidence="5" id="KW-0808">Transferase</keyword>
<evidence type="ECO:0000256" key="9">
    <source>
        <dbReference type="ARBA" id="ARBA00022989"/>
    </source>
</evidence>
<dbReference type="InterPro" id="IPR050558">
    <property type="entry name" value="PTS_Sugar-Specific_Components"/>
</dbReference>
<dbReference type="SUPFAM" id="SSF55604">
    <property type="entry name" value="Glucose permease domain IIB"/>
    <property type="match status" value="1"/>
</dbReference>
<evidence type="ECO:0000256" key="10">
    <source>
        <dbReference type="ARBA" id="ARBA00023136"/>
    </source>
</evidence>
<feature type="transmembrane region" description="Helical" evidence="15">
    <location>
        <begin position="231"/>
        <end position="248"/>
    </location>
</feature>
<dbReference type="Pfam" id="PF00367">
    <property type="entry name" value="PTS_EIIB"/>
    <property type="match status" value="1"/>
</dbReference>
<dbReference type="CDD" id="cd00212">
    <property type="entry name" value="PTS_IIB_glc"/>
    <property type="match status" value="1"/>
</dbReference>
<comment type="caution">
    <text evidence="18">The sequence shown here is derived from an EMBL/GenBank/DDBJ whole genome shotgun (WGS) entry which is preliminary data.</text>
</comment>
<feature type="transmembrane region" description="Helical" evidence="15">
    <location>
        <begin position="269"/>
        <end position="287"/>
    </location>
</feature>
<feature type="transmembrane region" description="Helical" evidence="15">
    <location>
        <begin position="114"/>
        <end position="134"/>
    </location>
</feature>
<evidence type="ECO:0000259" key="17">
    <source>
        <dbReference type="PROSITE" id="PS51103"/>
    </source>
</evidence>
<feature type="active site" description="Phosphocysteine intermediate; for EIIB activity" evidence="14">
    <location>
        <position position="28"/>
    </location>
</feature>
<comment type="function">
    <text evidence="12">The phosphoenolpyruvate-dependent sugar phosphotransferase system (sugar PTS), a major carbohydrate active transport system, catalyzes the phosphorylation of incoming sugar substrates concomitantly with their translocation across the cell membrane. This system is involved in sucrose transport.</text>
</comment>
<sequence length="480" mass="50863">MSKNYSKVASKILEVLGGKENLVSAAHCATRLRVVLSNQELVDEKKLESIELVKGSFLNGGQFQIILGAGIVDEVYAEFIKLSGLNETSKEELKKVADTKLNPLQRILKSLADIFVPIIPAIVAGGLLMGINNILTSQGLFIEGVSLIEAYPQIADLASLINTFANTAFVFLPVLIGFSAAKIFGANQYLGAVIAMLMVHPDLLNGWGYGASLFEGTIPSWNILGLTIEKVGYQGTVFPVLAAIYILAKVEKSLRKVIPSVLDNLLTPLFSVFITGILTFVVVGPIMRGAGNLLTDGIMFLYNSLGPIGGAIFGGVYGPVVVTGMHHSFMAVETQLLADMTLTGGTFIFVVAAMSNIAQGASALAVFFINKDTKMKGVASASGISALLGITEPAMFGVNLKLRYPFYAAMIGAAVSTAYTTFANVLAVSQGPAGLPGIIAIRPQSMVQYIIGMAISFAVAFVMTIVLSKMNKFNKEVEAA</sequence>
<evidence type="ECO:0000256" key="6">
    <source>
        <dbReference type="ARBA" id="ARBA00022683"/>
    </source>
</evidence>
<feature type="transmembrane region" description="Helical" evidence="15">
    <location>
        <begin position="299"/>
        <end position="324"/>
    </location>
</feature>
<evidence type="ECO:0000256" key="1">
    <source>
        <dbReference type="ARBA" id="ARBA00004651"/>
    </source>
</evidence>
<evidence type="ECO:0000256" key="13">
    <source>
        <dbReference type="ARBA" id="ARBA00048931"/>
    </source>
</evidence>
<dbReference type="PANTHER" id="PTHR30175">
    <property type="entry name" value="PHOSPHOTRANSFERASE SYSTEM TRANSPORT PROTEIN"/>
    <property type="match status" value="1"/>
</dbReference>
<keyword evidence="2" id="KW-0813">Transport</keyword>
<keyword evidence="6" id="KW-0598">Phosphotransferase system</keyword>
<dbReference type="Proteomes" id="UP000596929">
    <property type="component" value="Unassembled WGS sequence"/>
</dbReference>
<accession>A0ABR7DAF4</accession>
<feature type="domain" description="PTS EIIB type-1" evidence="16">
    <location>
        <begin position="6"/>
        <end position="89"/>
    </location>
</feature>
<dbReference type="EC" id="2.7.1.211" evidence="11"/>
<evidence type="ECO:0000256" key="5">
    <source>
        <dbReference type="ARBA" id="ARBA00022679"/>
    </source>
</evidence>
<protein>
    <recommendedName>
        <fullName evidence="11">protein-N(pi)-phosphohistidine--sucrose phosphotransferase</fullName>
        <ecNumber evidence="11">2.7.1.211</ecNumber>
    </recommendedName>
</protein>
<evidence type="ECO:0000259" key="16">
    <source>
        <dbReference type="PROSITE" id="PS51098"/>
    </source>
</evidence>
<evidence type="ECO:0000256" key="2">
    <source>
        <dbReference type="ARBA" id="ARBA00022448"/>
    </source>
</evidence>
<dbReference type="NCBIfam" id="TIGR00826">
    <property type="entry name" value="EIIB_glc"/>
    <property type="match status" value="1"/>
</dbReference>
<dbReference type="InterPro" id="IPR010973">
    <property type="entry name" value="PTS_IIBC_sucr"/>
</dbReference>
<dbReference type="InterPro" id="IPR001996">
    <property type="entry name" value="PTS_IIB_1"/>
</dbReference>
<name>A0ABR7DAF4_9CLOT</name>
<feature type="transmembrane region" description="Helical" evidence="15">
    <location>
        <begin position="336"/>
        <end position="358"/>
    </location>
</feature>
<evidence type="ECO:0000256" key="3">
    <source>
        <dbReference type="ARBA" id="ARBA00022475"/>
    </source>
</evidence>
<evidence type="ECO:0000256" key="4">
    <source>
        <dbReference type="ARBA" id="ARBA00022597"/>
    </source>
</evidence>
<comment type="catalytic activity">
    <reaction evidence="13">
        <text>N(pros)-phospho-L-histidyl-[protein](out) + sucrose = sucrose 6(G)-phosphate(in) + L-histidyl-[protein]</text>
        <dbReference type="Rhea" id="RHEA:49236"/>
        <dbReference type="Rhea" id="RHEA-COMP:9745"/>
        <dbReference type="Rhea" id="RHEA-COMP:9746"/>
        <dbReference type="ChEBI" id="CHEBI:17992"/>
        <dbReference type="ChEBI" id="CHEBI:29979"/>
        <dbReference type="ChEBI" id="CHEBI:64837"/>
        <dbReference type="ChEBI" id="CHEBI:91002"/>
        <dbReference type="EC" id="2.7.1.211"/>
    </reaction>
</comment>